<proteinExistence type="predicted"/>
<organism evidence="1 2">
    <name type="scientific">Amycolatopsis lexingtonensis</name>
    <dbReference type="NCBI Taxonomy" id="218822"/>
    <lineage>
        <taxon>Bacteria</taxon>
        <taxon>Bacillati</taxon>
        <taxon>Actinomycetota</taxon>
        <taxon>Actinomycetes</taxon>
        <taxon>Pseudonocardiales</taxon>
        <taxon>Pseudonocardiaceae</taxon>
        <taxon>Amycolatopsis</taxon>
    </lineage>
</organism>
<name>A0ABR9IHW1_9PSEU</name>
<accession>A0ABR9IHW1</accession>
<gene>
    <name evidence="1" type="ORF">H4696_009845</name>
</gene>
<keyword evidence="2" id="KW-1185">Reference proteome</keyword>
<sequence length="88" mass="8971">MYSALDHHSSIAHDAIHTDETAATGRPALGGGQFAARGISVERLLSDNASACRSDGRRGTCSGLGVIPNLSEAGQSSPGWSNLLGGHN</sequence>
<evidence type="ECO:0000313" key="1">
    <source>
        <dbReference type="EMBL" id="MBE1502745.1"/>
    </source>
</evidence>
<evidence type="ECO:0008006" key="3">
    <source>
        <dbReference type="Google" id="ProtNLM"/>
    </source>
</evidence>
<comment type="caution">
    <text evidence="1">The sequence shown here is derived from an EMBL/GenBank/DDBJ whole genome shotgun (WGS) entry which is preliminary data.</text>
</comment>
<dbReference type="EMBL" id="JADBEG010000001">
    <property type="protein sequence ID" value="MBE1502745.1"/>
    <property type="molecule type" value="Genomic_DNA"/>
</dbReference>
<protein>
    <recommendedName>
        <fullName evidence="3">Transposase</fullName>
    </recommendedName>
</protein>
<dbReference type="RefSeq" id="WP_143265141.1">
    <property type="nucleotide sequence ID" value="NZ_JADBEG010000001.1"/>
</dbReference>
<evidence type="ECO:0000313" key="2">
    <source>
        <dbReference type="Proteomes" id="UP000631670"/>
    </source>
</evidence>
<dbReference type="Proteomes" id="UP000631670">
    <property type="component" value="Unassembled WGS sequence"/>
</dbReference>
<reference evidence="1 2" key="1">
    <citation type="submission" date="2020-10" db="EMBL/GenBank/DDBJ databases">
        <title>Sequencing the genomes of 1000 actinobacteria strains.</title>
        <authorList>
            <person name="Klenk H.-P."/>
        </authorList>
    </citation>
    <scope>NUCLEOTIDE SEQUENCE [LARGE SCALE GENOMIC DNA]</scope>
    <source>
        <strain evidence="1 2">DSM 44653</strain>
    </source>
</reference>